<dbReference type="AlphaFoldDB" id="A0A1B0BVT7"/>
<organism evidence="1 2">
    <name type="scientific">Glossina palpalis gambiensis</name>
    <dbReference type="NCBI Taxonomy" id="67801"/>
    <lineage>
        <taxon>Eukaryota</taxon>
        <taxon>Metazoa</taxon>
        <taxon>Ecdysozoa</taxon>
        <taxon>Arthropoda</taxon>
        <taxon>Hexapoda</taxon>
        <taxon>Insecta</taxon>
        <taxon>Pterygota</taxon>
        <taxon>Neoptera</taxon>
        <taxon>Endopterygota</taxon>
        <taxon>Diptera</taxon>
        <taxon>Brachycera</taxon>
        <taxon>Muscomorpha</taxon>
        <taxon>Hippoboscoidea</taxon>
        <taxon>Glossinidae</taxon>
        <taxon>Glossina</taxon>
    </lineage>
</organism>
<dbReference type="EMBL" id="JXJN01021463">
    <property type="status" value="NOT_ANNOTATED_CDS"/>
    <property type="molecule type" value="Genomic_DNA"/>
</dbReference>
<sequence length="135" mass="15595">MIIQHIAGSTQMSEFIYKGKESIWKTLFSAFQLLNAFNTLLFCQLNVIRGDLKGFIWIRIPEAISCETVLTLIKPTGAGKFNLSEKCAKILKWDLNGRRSGRDYILYVYNSAVFWSRKKHSLWLEQVSLKQNIFG</sequence>
<protein>
    <submittedName>
        <fullName evidence="1">Uncharacterized protein</fullName>
    </submittedName>
</protein>
<reference evidence="2" key="1">
    <citation type="submission" date="2015-01" db="EMBL/GenBank/DDBJ databases">
        <authorList>
            <person name="Aksoy S."/>
            <person name="Warren W."/>
            <person name="Wilson R.K."/>
        </authorList>
    </citation>
    <scope>NUCLEOTIDE SEQUENCE [LARGE SCALE GENOMIC DNA]</scope>
    <source>
        <strain evidence="2">IAEA</strain>
    </source>
</reference>
<reference evidence="1" key="2">
    <citation type="submission" date="2020-05" db="UniProtKB">
        <authorList>
            <consortium name="EnsemblMetazoa"/>
        </authorList>
    </citation>
    <scope>IDENTIFICATION</scope>
    <source>
        <strain evidence="1">IAEA</strain>
    </source>
</reference>
<dbReference type="Proteomes" id="UP000092460">
    <property type="component" value="Unassembled WGS sequence"/>
</dbReference>
<accession>A0A1B0BVT7</accession>
<dbReference type="EnsemblMetazoa" id="GPPI042085-RA">
    <property type="protein sequence ID" value="GPPI042085-PA"/>
    <property type="gene ID" value="GPPI042085"/>
</dbReference>
<dbReference type="VEuPathDB" id="VectorBase:GPPI042085"/>
<keyword evidence="2" id="KW-1185">Reference proteome</keyword>
<evidence type="ECO:0000313" key="2">
    <source>
        <dbReference type="Proteomes" id="UP000092460"/>
    </source>
</evidence>
<name>A0A1B0BVT7_9MUSC</name>
<evidence type="ECO:0000313" key="1">
    <source>
        <dbReference type="EnsemblMetazoa" id="GPPI042085-PA"/>
    </source>
</evidence>
<proteinExistence type="predicted"/>